<dbReference type="PRINTS" id="PR00173">
    <property type="entry name" value="EDTRNSPORT"/>
</dbReference>
<keyword evidence="5 8" id="KW-0812">Transmembrane</keyword>
<evidence type="ECO:0000256" key="7">
    <source>
        <dbReference type="ARBA" id="ARBA00023136"/>
    </source>
</evidence>
<evidence type="ECO:0000256" key="2">
    <source>
        <dbReference type="ARBA" id="ARBA00007935"/>
    </source>
</evidence>
<evidence type="ECO:0000256" key="4">
    <source>
        <dbReference type="ARBA" id="ARBA00022475"/>
    </source>
</evidence>
<accession>A0AA97CUG7</accession>
<dbReference type="EMBL" id="CP128986">
    <property type="protein sequence ID" value="WOC12735.1"/>
    <property type="molecule type" value="Genomic_DNA"/>
</dbReference>
<dbReference type="GO" id="GO:0033214">
    <property type="term" value="P:siderophore-iron import into cell"/>
    <property type="evidence" value="ECO:0007669"/>
    <property type="project" value="TreeGrafter"/>
</dbReference>
<evidence type="ECO:0000256" key="8">
    <source>
        <dbReference type="SAM" id="Phobius"/>
    </source>
</evidence>
<feature type="transmembrane region" description="Helical" evidence="8">
    <location>
        <begin position="215"/>
        <end position="238"/>
    </location>
</feature>
<evidence type="ECO:0000256" key="5">
    <source>
        <dbReference type="ARBA" id="ARBA00022692"/>
    </source>
</evidence>
<evidence type="ECO:0000256" key="1">
    <source>
        <dbReference type="ARBA" id="ARBA00004651"/>
    </source>
</evidence>
<evidence type="ECO:0000313" key="9">
    <source>
        <dbReference type="EMBL" id="WOC12735.1"/>
    </source>
</evidence>
<feature type="transmembrane region" description="Helical" evidence="8">
    <location>
        <begin position="108"/>
        <end position="131"/>
    </location>
</feature>
<sequence length="355" mass="35858">MTLRTSARPRWTLSRRATWATLAVVAVVSVMVTASVGAVVVPIPDILSVLTGGDASDPGNDAILRLVRLPRIATSAIAGAALGVAGLQMQTLFRNALADPYILGANSGASLGVAIVSLAGGVGGPVFVGAVGGYGRVGIVLAAATGAAVVLGVILVMAVWVRNAVTLLLIGVMLGSVTGALVSVLIVTADPTAVQKYMIWGLGTFSSTSWGDLSVAAPIVLGTIGIVFFTVRPLNALLLGEGYARSMGVDLRVARTVTLLSAALLSGVVTAFCGPVGFLGLVIPHLVRGLLRTSDHRILIPGCALVGATLAVWCGALADLPGERMSLPLNAVTAIIGAPVVIAVLLRGRREGGSV</sequence>
<dbReference type="AlphaFoldDB" id="A0AA97CUG7"/>
<reference evidence="9" key="1">
    <citation type="submission" date="2023-06" db="EMBL/GenBank/DDBJ databases">
        <title>Gordonia sp. nov. and Pseudochrobactrum sp. nov., two species isolated from the burying beetle Nicrophorus vespilloides.</title>
        <authorList>
            <person name="Poehlein A."/>
            <person name="Guzman J."/>
            <person name="Daniel R."/>
            <person name="Vilcinskas A."/>
        </authorList>
    </citation>
    <scope>NUCLEOTIDE SEQUENCE</scope>
    <source>
        <strain evidence="9">MP11Mi</strain>
    </source>
</reference>
<dbReference type="PANTHER" id="PTHR30472">
    <property type="entry name" value="FERRIC ENTEROBACTIN TRANSPORT SYSTEM PERMEASE PROTEIN"/>
    <property type="match status" value="1"/>
</dbReference>
<evidence type="ECO:0000256" key="3">
    <source>
        <dbReference type="ARBA" id="ARBA00022448"/>
    </source>
</evidence>
<keyword evidence="3" id="KW-0813">Transport</keyword>
<feature type="transmembrane region" description="Helical" evidence="8">
    <location>
        <begin position="298"/>
        <end position="320"/>
    </location>
</feature>
<keyword evidence="6 8" id="KW-1133">Transmembrane helix</keyword>
<dbReference type="GO" id="GO:0005886">
    <property type="term" value="C:plasma membrane"/>
    <property type="evidence" value="ECO:0007669"/>
    <property type="project" value="UniProtKB-SubCell"/>
</dbReference>
<feature type="transmembrane region" description="Helical" evidence="8">
    <location>
        <begin position="137"/>
        <end position="160"/>
    </location>
</feature>
<gene>
    <name evidence="9" type="primary">hmuU_2</name>
    <name evidence="9" type="ORF">MP11Mi_18260</name>
</gene>
<dbReference type="GO" id="GO:0022857">
    <property type="term" value="F:transmembrane transporter activity"/>
    <property type="evidence" value="ECO:0007669"/>
    <property type="project" value="InterPro"/>
</dbReference>
<feature type="transmembrane region" description="Helical" evidence="8">
    <location>
        <begin position="259"/>
        <end position="286"/>
    </location>
</feature>
<dbReference type="SUPFAM" id="SSF81345">
    <property type="entry name" value="ABC transporter involved in vitamin B12 uptake, BtuC"/>
    <property type="match status" value="1"/>
</dbReference>
<protein>
    <submittedName>
        <fullName evidence="9">Hemin transport system permease protein HmuU</fullName>
    </submittedName>
</protein>
<dbReference type="Gene3D" id="1.10.3470.10">
    <property type="entry name" value="ABC transporter involved in vitamin B12 uptake, BtuC"/>
    <property type="match status" value="1"/>
</dbReference>
<dbReference type="Pfam" id="PF01032">
    <property type="entry name" value="FecCD"/>
    <property type="match status" value="1"/>
</dbReference>
<proteinExistence type="inferred from homology"/>
<name>A0AA97CUG7_9ACTN</name>
<comment type="similarity">
    <text evidence="2">Belongs to the binding-protein-dependent transport system permease family. FecCD subfamily.</text>
</comment>
<feature type="transmembrane region" description="Helical" evidence="8">
    <location>
        <begin position="327"/>
        <end position="346"/>
    </location>
</feature>
<dbReference type="PANTHER" id="PTHR30472:SF41">
    <property type="entry name" value="TRANSPORT SYSTEM PERMEASE PROTEIN"/>
    <property type="match status" value="1"/>
</dbReference>
<organism evidence="9">
    <name type="scientific">Gordonia sp. MP11Mi</name>
    <dbReference type="NCBI Taxonomy" id="3022769"/>
    <lineage>
        <taxon>Bacteria</taxon>
        <taxon>Bacillati</taxon>
        <taxon>Actinomycetota</taxon>
        <taxon>Actinomycetes</taxon>
        <taxon>Mycobacteriales</taxon>
        <taxon>Gordoniaceae</taxon>
        <taxon>Gordonia</taxon>
    </lineage>
</organism>
<keyword evidence="7 8" id="KW-0472">Membrane</keyword>
<feature type="transmembrane region" description="Helical" evidence="8">
    <location>
        <begin position="20"/>
        <end position="43"/>
    </location>
</feature>
<dbReference type="InterPro" id="IPR000522">
    <property type="entry name" value="ABC_transptr_permease_BtuC"/>
</dbReference>
<evidence type="ECO:0000256" key="6">
    <source>
        <dbReference type="ARBA" id="ARBA00022989"/>
    </source>
</evidence>
<comment type="subcellular location">
    <subcellularLocation>
        <location evidence="1">Cell membrane</location>
        <topology evidence="1">Multi-pass membrane protein</topology>
    </subcellularLocation>
</comment>
<keyword evidence="4" id="KW-1003">Cell membrane</keyword>
<feature type="transmembrane region" description="Helical" evidence="8">
    <location>
        <begin position="63"/>
        <end position="87"/>
    </location>
</feature>
<dbReference type="CDD" id="cd06550">
    <property type="entry name" value="TM_ABC_iron-siderophores_like"/>
    <property type="match status" value="1"/>
</dbReference>
<feature type="transmembrane region" description="Helical" evidence="8">
    <location>
        <begin position="167"/>
        <end position="189"/>
    </location>
</feature>
<dbReference type="InterPro" id="IPR037294">
    <property type="entry name" value="ABC_BtuC-like"/>
</dbReference>